<feature type="compositionally biased region" description="Acidic residues" evidence="1">
    <location>
        <begin position="113"/>
        <end position="160"/>
    </location>
</feature>
<dbReference type="SUPFAM" id="SSF52058">
    <property type="entry name" value="L domain-like"/>
    <property type="match status" value="1"/>
</dbReference>
<feature type="compositionally biased region" description="Basic and acidic residues" evidence="1">
    <location>
        <begin position="36"/>
        <end position="50"/>
    </location>
</feature>
<name>A0A1Y1UYK9_9FUNG</name>
<keyword evidence="2" id="KW-0732">Signal</keyword>
<evidence type="ECO:0000313" key="3">
    <source>
        <dbReference type="EMBL" id="ORX42388.1"/>
    </source>
</evidence>
<feature type="signal peptide" evidence="2">
    <location>
        <begin position="1"/>
        <end position="21"/>
    </location>
</feature>
<dbReference type="STRING" id="1754191.A0A1Y1UYK9"/>
<organism evidence="3 4">
    <name type="scientific">Piromyces finnis</name>
    <dbReference type="NCBI Taxonomy" id="1754191"/>
    <lineage>
        <taxon>Eukaryota</taxon>
        <taxon>Fungi</taxon>
        <taxon>Fungi incertae sedis</taxon>
        <taxon>Chytridiomycota</taxon>
        <taxon>Chytridiomycota incertae sedis</taxon>
        <taxon>Neocallimastigomycetes</taxon>
        <taxon>Neocallimastigales</taxon>
        <taxon>Neocallimastigaceae</taxon>
        <taxon>Piromyces</taxon>
    </lineage>
</organism>
<proteinExistence type="predicted"/>
<keyword evidence="4" id="KW-1185">Reference proteome</keyword>
<comment type="caution">
    <text evidence="3">The sequence shown here is derived from an EMBL/GenBank/DDBJ whole genome shotgun (WGS) entry which is preliminary data.</text>
</comment>
<evidence type="ECO:0000256" key="2">
    <source>
        <dbReference type="SAM" id="SignalP"/>
    </source>
</evidence>
<evidence type="ECO:0000313" key="4">
    <source>
        <dbReference type="Proteomes" id="UP000193719"/>
    </source>
</evidence>
<feature type="region of interest" description="Disordered" evidence="1">
    <location>
        <begin position="25"/>
        <end position="163"/>
    </location>
</feature>
<gene>
    <name evidence="3" type="ORF">BCR36DRAFT_374538</name>
</gene>
<dbReference type="AlphaFoldDB" id="A0A1Y1UYK9"/>
<evidence type="ECO:0000256" key="1">
    <source>
        <dbReference type="SAM" id="MobiDB-lite"/>
    </source>
</evidence>
<accession>A0A1Y1UYK9</accession>
<dbReference type="OrthoDB" id="2152596at2759"/>
<sequence length="455" mass="51768">MNTKQLIRILFFMVLITLALTKGYNKGHNNLKHSNNRKDIKKHGNERVEVSDDEEDGHFRGKHHYHGKNEDESSSEEIDAKKQSDDEVSDEEEEIIKGFYKEIHEDEPVNAGDDNEEGNEDSDPEQNNEDEGAEVAEDNDNNSEDDDDINIDEAIENESDGEQRKMILEDEDIKPIINDCDAIKTFLGAEKESSINECVFNDKGQIISLYFNDIDLTDEDIEKIYSYNTITTLKIHWTGKQYTINQAASLPYIDYLSIFNSLGGALNLSALNSFEKINTLEIGAPSTKHVYVKSGSFKEFQTVKTLILKQFHFSQVIIDEVGTLENIEEIKCESCGFSTGLNYEAFKNLSKLRTLHFTSYNKFGSPLKEIPISFTEILSLKTLILTRQKITEIPEQLSHLVNLEVFYFSGNIEGRILTNDSLIKCSYDNTGSLCKTKEMDCLGDEKLMINFCDSE</sequence>
<dbReference type="PANTHER" id="PTHR48057">
    <property type="entry name" value="LEUCINE-RICH REPEAT SERINE/THREONINE-PROTEIN KINASE 1"/>
    <property type="match status" value="1"/>
</dbReference>
<protein>
    <recommendedName>
        <fullName evidence="5">L domain-like protein</fullName>
    </recommendedName>
</protein>
<feature type="chain" id="PRO_5013186278" description="L domain-like protein" evidence="2">
    <location>
        <begin position="22"/>
        <end position="455"/>
    </location>
</feature>
<dbReference type="InterPro" id="IPR032675">
    <property type="entry name" value="LRR_dom_sf"/>
</dbReference>
<reference evidence="3 4" key="2">
    <citation type="submission" date="2016-08" db="EMBL/GenBank/DDBJ databases">
        <title>Pervasive Adenine N6-methylation of Active Genes in Fungi.</title>
        <authorList>
            <consortium name="DOE Joint Genome Institute"/>
            <person name="Mondo S.J."/>
            <person name="Dannebaum R.O."/>
            <person name="Kuo R.C."/>
            <person name="Labutti K."/>
            <person name="Haridas S."/>
            <person name="Kuo A."/>
            <person name="Salamov A."/>
            <person name="Ahrendt S.R."/>
            <person name="Lipzen A."/>
            <person name="Sullivan W."/>
            <person name="Andreopoulos W.B."/>
            <person name="Clum A."/>
            <person name="Lindquist E."/>
            <person name="Daum C."/>
            <person name="Ramamoorthy G.K."/>
            <person name="Gryganskyi A."/>
            <person name="Culley D."/>
            <person name="Magnuson J.K."/>
            <person name="James T.Y."/>
            <person name="O'Malley M.A."/>
            <person name="Stajich J.E."/>
            <person name="Spatafora J.W."/>
            <person name="Visel A."/>
            <person name="Grigoriev I.V."/>
        </authorList>
    </citation>
    <scope>NUCLEOTIDE SEQUENCE [LARGE SCALE GENOMIC DNA]</scope>
    <source>
        <strain evidence="4">finn</strain>
    </source>
</reference>
<feature type="compositionally biased region" description="Basic and acidic residues" evidence="1">
    <location>
        <begin position="95"/>
        <end position="107"/>
    </location>
</feature>
<dbReference type="InterPro" id="IPR052595">
    <property type="entry name" value="LRRC69/RLP"/>
</dbReference>
<dbReference type="Gene3D" id="3.80.10.10">
    <property type="entry name" value="Ribonuclease Inhibitor"/>
    <property type="match status" value="1"/>
</dbReference>
<dbReference type="Proteomes" id="UP000193719">
    <property type="component" value="Unassembled WGS sequence"/>
</dbReference>
<dbReference type="EMBL" id="MCFH01000065">
    <property type="protein sequence ID" value="ORX42388.1"/>
    <property type="molecule type" value="Genomic_DNA"/>
</dbReference>
<evidence type="ECO:0008006" key="5">
    <source>
        <dbReference type="Google" id="ProtNLM"/>
    </source>
</evidence>
<reference evidence="3 4" key="1">
    <citation type="submission" date="2016-08" db="EMBL/GenBank/DDBJ databases">
        <title>Genomes of anaerobic fungi encode conserved fungal cellulosomes for biomass hydrolysis.</title>
        <authorList>
            <consortium name="DOE Joint Genome Institute"/>
            <person name="Haitjema C.H."/>
            <person name="Gilmore S.P."/>
            <person name="Henske J.K."/>
            <person name="Solomon K.V."/>
            <person name="De Groot R."/>
            <person name="Kuo A."/>
            <person name="Mondo S.J."/>
            <person name="Salamov A.A."/>
            <person name="Labutti K."/>
            <person name="Zhao Z."/>
            <person name="Chiniquy J."/>
            <person name="Barry K."/>
            <person name="Brewer H.M."/>
            <person name="Purvine S.O."/>
            <person name="Wright A.T."/>
            <person name="Boxma B."/>
            <person name="Van Alen T."/>
            <person name="Hackstein J.H."/>
            <person name="Baker S.E."/>
            <person name="Grigoriev I.V."/>
            <person name="O'Malley M.A."/>
        </authorList>
    </citation>
    <scope>NUCLEOTIDE SEQUENCE [LARGE SCALE GENOMIC DNA]</scope>
    <source>
        <strain evidence="4">finn</strain>
    </source>
</reference>